<evidence type="ECO:0000256" key="1">
    <source>
        <dbReference type="SAM" id="MobiDB-lite"/>
    </source>
</evidence>
<reference evidence="4 5" key="1">
    <citation type="submission" date="2024-09" db="EMBL/GenBank/DDBJ databases">
        <authorList>
            <person name="Sun Q."/>
            <person name="Mori K."/>
        </authorList>
    </citation>
    <scope>NUCLEOTIDE SEQUENCE [LARGE SCALE GENOMIC DNA]</scope>
    <source>
        <strain evidence="4 5">JCM 13852</strain>
    </source>
</reference>
<gene>
    <name evidence="4" type="ORF">ACFFTO_33565</name>
</gene>
<evidence type="ECO:0000256" key="3">
    <source>
        <dbReference type="SAM" id="SignalP"/>
    </source>
</evidence>
<name>A0ABV5UEI2_9PSEU</name>
<keyword evidence="3" id="KW-0732">Signal</keyword>
<keyword evidence="2" id="KW-1133">Transmembrane helix</keyword>
<feature type="signal peptide" evidence="3">
    <location>
        <begin position="1"/>
        <end position="25"/>
    </location>
</feature>
<evidence type="ECO:0000313" key="5">
    <source>
        <dbReference type="Proteomes" id="UP001589535"/>
    </source>
</evidence>
<keyword evidence="2" id="KW-0472">Membrane</keyword>
<dbReference type="Proteomes" id="UP001589535">
    <property type="component" value="Unassembled WGS sequence"/>
</dbReference>
<comment type="caution">
    <text evidence="4">The sequence shown here is derived from an EMBL/GenBank/DDBJ whole genome shotgun (WGS) entry which is preliminary data.</text>
</comment>
<feature type="chain" id="PRO_5047341298" description="Gram-positive cocci surface proteins LPxTG domain-containing protein" evidence="3">
    <location>
        <begin position="26"/>
        <end position="182"/>
    </location>
</feature>
<keyword evidence="5" id="KW-1185">Reference proteome</keyword>
<evidence type="ECO:0000313" key="4">
    <source>
        <dbReference type="EMBL" id="MFB9689130.1"/>
    </source>
</evidence>
<sequence>MLGKISAVVGVAAGLALLSPVAASAGEARMMGDPTSMVVTVSGSTVTITATCVNSGVKAEVGIGLSEGQKHIDYHVMKVDGKKQSFTFTGVRPGRYRANLSCIEHTEGFGGLMRAFTVEKPAKPAPNPSPQVGVKPKGAPQTGGGPADDESTATPLVAGGAVALVGATGAGAWVLRRRAARR</sequence>
<evidence type="ECO:0008006" key="6">
    <source>
        <dbReference type="Google" id="ProtNLM"/>
    </source>
</evidence>
<dbReference type="RefSeq" id="WP_378202356.1">
    <property type="nucleotide sequence ID" value="NZ_JBHMBK010000033.1"/>
</dbReference>
<protein>
    <recommendedName>
        <fullName evidence="6">Gram-positive cocci surface proteins LPxTG domain-containing protein</fullName>
    </recommendedName>
</protein>
<dbReference type="EMBL" id="JBHMBK010000033">
    <property type="protein sequence ID" value="MFB9689130.1"/>
    <property type="molecule type" value="Genomic_DNA"/>
</dbReference>
<organism evidence="4 5">
    <name type="scientific">Amycolatopsis plumensis</name>
    <dbReference type="NCBI Taxonomy" id="236508"/>
    <lineage>
        <taxon>Bacteria</taxon>
        <taxon>Bacillati</taxon>
        <taxon>Actinomycetota</taxon>
        <taxon>Actinomycetes</taxon>
        <taxon>Pseudonocardiales</taxon>
        <taxon>Pseudonocardiaceae</taxon>
        <taxon>Amycolatopsis</taxon>
    </lineage>
</organism>
<feature type="transmembrane region" description="Helical" evidence="2">
    <location>
        <begin position="156"/>
        <end position="175"/>
    </location>
</feature>
<feature type="region of interest" description="Disordered" evidence="1">
    <location>
        <begin position="120"/>
        <end position="153"/>
    </location>
</feature>
<accession>A0ABV5UEI2</accession>
<evidence type="ECO:0000256" key="2">
    <source>
        <dbReference type="SAM" id="Phobius"/>
    </source>
</evidence>
<proteinExistence type="predicted"/>
<keyword evidence="2" id="KW-0812">Transmembrane</keyword>